<dbReference type="InterPro" id="IPR012093">
    <property type="entry name" value="Pirin"/>
</dbReference>
<keyword evidence="2" id="KW-0408">Iron</keyword>
<protein>
    <submittedName>
        <fullName evidence="6">Pirin</fullName>
    </submittedName>
</protein>
<feature type="binding site" evidence="2">
    <location>
        <position position="65"/>
    </location>
    <ligand>
        <name>Fe cation</name>
        <dbReference type="ChEBI" id="CHEBI:24875"/>
    </ligand>
</feature>
<reference evidence="6" key="1">
    <citation type="journal article" date="2023" name="Science">
        <title>Elucidation of the pathway for biosynthesis of saponin adjuvants from the soapbark tree.</title>
        <authorList>
            <person name="Reed J."/>
            <person name="Orme A."/>
            <person name="El-Demerdash A."/>
            <person name="Owen C."/>
            <person name="Martin L.B.B."/>
            <person name="Misra R.C."/>
            <person name="Kikuchi S."/>
            <person name="Rejzek M."/>
            <person name="Martin A.C."/>
            <person name="Harkess A."/>
            <person name="Leebens-Mack J."/>
            <person name="Louveau T."/>
            <person name="Stephenson M.J."/>
            <person name="Osbourn A."/>
        </authorList>
    </citation>
    <scope>NUCLEOTIDE SEQUENCE</scope>
    <source>
        <strain evidence="6">S10</strain>
    </source>
</reference>
<evidence type="ECO:0000259" key="4">
    <source>
        <dbReference type="Pfam" id="PF02678"/>
    </source>
</evidence>
<evidence type="ECO:0000313" key="6">
    <source>
        <dbReference type="EMBL" id="KAJ7979087.1"/>
    </source>
</evidence>
<gene>
    <name evidence="6" type="ORF">O6P43_002524</name>
</gene>
<dbReference type="EMBL" id="JARAOO010000002">
    <property type="protein sequence ID" value="KAJ7979087.1"/>
    <property type="molecule type" value="Genomic_DNA"/>
</dbReference>
<evidence type="ECO:0000256" key="1">
    <source>
        <dbReference type="ARBA" id="ARBA00008416"/>
    </source>
</evidence>
<proteinExistence type="inferred from homology"/>
<evidence type="ECO:0000259" key="5">
    <source>
        <dbReference type="Pfam" id="PF05726"/>
    </source>
</evidence>
<dbReference type="Pfam" id="PF05726">
    <property type="entry name" value="Pirin_C"/>
    <property type="match status" value="1"/>
</dbReference>
<dbReference type="Proteomes" id="UP001163823">
    <property type="component" value="Chromosome 2"/>
</dbReference>
<dbReference type="Gene3D" id="2.60.120.10">
    <property type="entry name" value="Jelly Rolls"/>
    <property type="match status" value="2"/>
</dbReference>
<dbReference type="InterPro" id="IPR008778">
    <property type="entry name" value="Pirin_C_dom"/>
</dbReference>
<organism evidence="6 7">
    <name type="scientific">Quillaja saponaria</name>
    <name type="common">Soap bark tree</name>
    <dbReference type="NCBI Taxonomy" id="32244"/>
    <lineage>
        <taxon>Eukaryota</taxon>
        <taxon>Viridiplantae</taxon>
        <taxon>Streptophyta</taxon>
        <taxon>Embryophyta</taxon>
        <taxon>Tracheophyta</taxon>
        <taxon>Spermatophyta</taxon>
        <taxon>Magnoliopsida</taxon>
        <taxon>eudicotyledons</taxon>
        <taxon>Gunneridae</taxon>
        <taxon>Pentapetalae</taxon>
        <taxon>rosids</taxon>
        <taxon>fabids</taxon>
        <taxon>Fabales</taxon>
        <taxon>Quillajaceae</taxon>
        <taxon>Quillaja</taxon>
    </lineage>
</organism>
<dbReference type="PIRSF" id="PIRSF006232">
    <property type="entry name" value="Pirin"/>
    <property type="match status" value="1"/>
</dbReference>
<comment type="cofactor">
    <cofactor evidence="2">
        <name>Fe cation</name>
        <dbReference type="ChEBI" id="CHEBI:24875"/>
    </cofactor>
    <text evidence="2">Binds 1 Fe cation per subunit.</text>
</comment>
<dbReference type="Pfam" id="PF02678">
    <property type="entry name" value="Pirin"/>
    <property type="match status" value="1"/>
</dbReference>
<dbReference type="KEGG" id="qsa:O6P43_002524"/>
<dbReference type="InterPro" id="IPR003829">
    <property type="entry name" value="Pirin_N_dom"/>
</dbReference>
<evidence type="ECO:0000256" key="3">
    <source>
        <dbReference type="RuleBase" id="RU003457"/>
    </source>
</evidence>
<dbReference type="GO" id="GO:0046872">
    <property type="term" value="F:metal ion binding"/>
    <property type="evidence" value="ECO:0007669"/>
    <property type="project" value="UniProtKB-KW"/>
</dbReference>
<dbReference type="SUPFAM" id="SSF51182">
    <property type="entry name" value="RmlC-like cupins"/>
    <property type="match status" value="1"/>
</dbReference>
<dbReference type="AlphaFoldDB" id="A0AAD7VKG2"/>
<feature type="binding site" evidence="2">
    <location>
        <position position="67"/>
    </location>
    <ligand>
        <name>Fe cation</name>
        <dbReference type="ChEBI" id="CHEBI:24875"/>
    </ligand>
</feature>
<feature type="domain" description="Pirin N-terminal" evidence="4">
    <location>
        <begin position="35"/>
        <end position="126"/>
    </location>
</feature>
<name>A0AAD7VKG2_QUISA</name>
<feature type="binding site" evidence="2">
    <location>
        <position position="109"/>
    </location>
    <ligand>
        <name>Fe cation</name>
        <dbReference type="ChEBI" id="CHEBI:24875"/>
    </ligand>
</feature>
<dbReference type="CDD" id="cd02909">
    <property type="entry name" value="cupin_pirin_N"/>
    <property type="match status" value="1"/>
</dbReference>
<dbReference type="InterPro" id="IPR014710">
    <property type="entry name" value="RmlC-like_jellyroll"/>
</dbReference>
<dbReference type="PANTHER" id="PTHR13903:SF8">
    <property type="entry name" value="PIRIN"/>
    <property type="match status" value="1"/>
</dbReference>
<accession>A0AAD7VKG2</accession>
<keyword evidence="7" id="KW-1185">Reference proteome</keyword>
<dbReference type="PANTHER" id="PTHR13903">
    <property type="entry name" value="PIRIN-RELATED"/>
    <property type="match status" value="1"/>
</dbReference>
<comment type="similarity">
    <text evidence="1 3">Belongs to the pirin family.</text>
</comment>
<dbReference type="CDD" id="cd02247">
    <property type="entry name" value="cupin_pirin_C"/>
    <property type="match status" value="1"/>
</dbReference>
<comment type="caution">
    <text evidence="6">The sequence shown here is derived from an EMBL/GenBank/DDBJ whole genome shotgun (WGS) entry which is preliminary data.</text>
</comment>
<evidence type="ECO:0000256" key="2">
    <source>
        <dbReference type="PIRSR" id="PIRSR006232-1"/>
    </source>
</evidence>
<evidence type="ECO:0000313" key="7">
    <source>
        <dbReference type="Proteomes" id="UP001163823"/>
    </source>
</evidence>
<keyword evidence="2" id="KW-0479">Metal-binding</keyword>
<feature type="domain" description="Pirin C-terminal" evidence="5">
    <location>
        <begin position="180"/>
        <end position="284"/>
    </location>
</feature>
<sequence>MSLSDEVIAFNQPRLVSKKVLAKSHNDDEGVVIRKCVGRPDLKDVDPFVLLDHFELSPPAGFSDHPHRGFESVTYIFEGGLEIEDFVGSKGTIRSGDIQWMTAGRGIIHSEMPAGEGTHKGLQLWINLSSKHKMIEPKSQEVLNNGIPKAEKDGVKVQVIAGEALGVHSPVYTRTPTMILDFSLKPGAQLHQSIPESWNSFAYIIDGEGMFGSRNSSPAMVHHVLVFGSGDGLSVWNMSSKPLRFLLCGGQPLNEPVAMHVPFVMNTLSEIDQAIDDYRQSKNGFEKRSTWRSE</sequence>
<dbReference type="InterPro" id="IPR011051">
    <property type="entry name" value="RmlC_Cupin_sf"/>
</dbReference>
<feature type="binding site" evidence="2">
    <location>
        <position position="111"/>
    </location>
    <ligand>
        <name>Fe cation</name>
        <dbReference type="ChEBI" id="CHEBI:24875"/>
    </ligand>
</feature>